<gene>
    <name evidence="6" type="ORF">DJ019_01315</name>
</gene>
<dbReference type="OrthoDB" id="3252676at2"/>
<organism evidence="6 7">
    <name type="scientific">Phenylobacterium kunshanense</name>
    <dbReference type="NCBI Taxonomy" id="1445034"/>
    <lineage>
        <taxon>Bacteria</taxon>
        <taxon>Pseudomonadati</taxon>
        <taxon>Pseudomonadota</taxon>
        <taxon>Alphaproteobacteria</taxon>
        <taxon>Caulobacterales</taxon>
        <taxon>Caulobacteraceae</taxon>
        <taxon>Phenylobacterium</taxon>
    </lineage>
</organism>
<dbReference type="RefSeq" id="WP_111274179.1">
    <property type="nucleotide sequence ID" value="NZ_QFYS01000001.1"/>
</dbReference>
<dbReference type="InterPro" id="IPR058163">
    <property type="entry name" value="LysR-type_TF_proteobact-type"/>
</dbReference>
<comment type="similarity">
    <text evidence="1">Belongs to the LysR transcriptional regulatory family.</text>
</comment>
<dbReference type="InterPro" id="IPR005119">
    <property type="entry name" value="LysR_subst-bd"/>
</dbReference>
<accession>A0A328BNV1</accession>
<dbReference type="EMBL" id="QFYS01000001">
    <property type="protein sequence ID" value="RAK68687.1"/>
    <property type="molecule type" value="Genomic_DNA"/>
</dbReference>
<keyword evidence="7" id="KW-1185">Reference proteome</keyword>
<dbReference type="SUPFAM" id="SSF53850">
    <property type="entry name" value="Periplasmic binding protein-like II"/>
    <property type="match status" value="1"/>
</dbReference>
<dbReference type="SUPFAM" id="SSF46785">
    <property type="entry name" value="Winged helix' DNA-binding domain"/>
    <property type="match status" value="1"/>
</dbReference>
<reference evidence="6 7" key="1">
    <citation type="submission" date="2018-05" db="EMBL/GenBank/DDBJ databases">
        <authorList>
            <person name="Lanie J.A."/>
            <person name="Ng W.-L."/>
            <person name="Kazmierczak K.M."/>
            <person name="Andrzejewski T.M."/>
            <person name="Davidsen T.M."/>
            <person name="Wayne K.J."/>
            <person name="Tettelin H."/>
            <person name="Glass J.I."/>
            <person name="Rusch D."/>
            <person name="Podicherti R."/>
            <person name="Tsui H.-C.T."/>
            <person name="Winkler M.E."/>
        </authorList>
    </citation>
    <scope>NUCLEOTIDE SEQUENCE [LARGE SCALE GENOMIC DNA]</scope>
    <source>
        <strain evidence="6 7">BUT-10</strain>
    </source>
</reference>
<dbReference type="PANTHER" id="PTHR30537">
    <property type="entry name" value="HTH-TYPE TRANSCRIPTIONAL REGULATOR"/>
    <property type="match status" value="1"/>
</dbReference>
<dbReference type="Proteomes" id="UP000249524">
    <property type="component" value="Unassembled WGS sequence"/>
</dbReference>
<dbReference type="PROSITE" id="PS50931">
    <property type="entry name" value="HTH_LYSR"/>
    <property type="match status" value="1"/>
</dbReference>
<dbReference type="InterPro" id="IPR036388">
    <property type="entry name" value="WH-like_DNA-bd_sf"/>
</dbReference>
<dbReference type="GO" id="GO:0006351">
    <property type="term" value="P:DNA-templated transcription"/>
    <property type="evidence" value="ECO:0007669"/>
    <property type="project" value="TreeGrafter"/>
</dbReference>
<evidence type="ECO:0000256" key="2">
    <source>
        <dbReference type="ARBA" id="ARBA00023015"/>
    </source>
</evidence>
<feature type="domain" description="HTH lysR-type" evidence="5">
    <location>
        <begin position="7"/>
        <end position="62"/>
    </location>
</feature>
<dbReference type="Gene3D" id="3.40.190.10">
    <property type="entry name" value="Periplasmic binding protein-like II"/>
    <property type="match status" value="2"/>
</dbReference>
<comment type="caution">
    <text evidence="6">The sequence shown here is derived from an EMBL/GenBank/DDBJ whole genome shotgun (WGS) entry which is preliminary data.</text>
</comment>
<dbReference type="InterPro" id="IPR036390">
    <property type="entry name" value="WH_DNA-bd_sf"/>
</dbReference>
<dbReference type="Gene3D" id="1.10.10.10">
    <property type="entry name" value="Winged helix-like DNA-binding domain superfamily/Winged helix DNA-binding domain"/>
    <property type="match status" value="1"/>
</dbReference>
<name>A0A328BNV1_9CAUL</name>
<dbReference type="InterPro" id="IPR000847">
    <property type="entry name" value="LysR_HTH_N"/>
</dbReference>
<dbReference type="GO" id="GO:0043565">
    <property type="term" value="F:sequence-specific DNA binding"/>
    <property type="evidence" value="ECO:0007669"/>
    <property type="project" value="TreeGrafter"/>
</dbReference>
<evidence type="ECO:0000313" key="6">
    <source>
        <dbReference type="EMBL" id="RAK68687.1"/>
    </source>
</evidence>
<evidence type="ECO:0000256" key="3">
    <source>
        <dbReference type="ARBA" id="ARBA00023125"/>
    </source>
</evidence>
<evidence type="ECO:0000256" key="4">
    <source>
        <dbReference type="ARBA" id="ARBA00023163"/>
    </source>
</evidence>
<proteinExistence type="inferred from homology"/>
<keyword evidence="3" id="KW-0238">DNA-binding</keyword>
<dbReference type="GO" id="GO:0003700">
    <property type="term" value="F:DNA-binding transcription factor activity"/>
    <property type="evidence" value="ECO:0007669"/>
    <property type="project" value="InterPro"/>
</dbReference>
<keyword evidence="4" id="KW-0804">Transcription</keyword>
<dbReference type="Pfam" id="PF00126">
    <property type="entry name" value="HTH_1"/>
    <property type="match status" value="1"/>
</dbReference>
<dbReference type="AlphaFoldDB" id="A0A328BNV1"/>
<dbReference type="PANTHER" id="PTHR30537:SF26">
    <property type="entry name" value="GLYCINE CLEAVAGE SYSTEM TRANSCRIPTIONAL ACTIVATOR"/>
    <property type="match status" value="1"/>
</dbReference>
<sequence length="312" mass="34060">MVAPSYLRSLQALELAVRKESFVAAAEGLGITPAAVGQRVKALEDYLGVELLSRGRTGLRPAPSLEAALPHLTRGFEALEAAARELELQRGHELHIAAASDFVELWLRPRLHRFRSEHPNIRFNINGEGDAPMRLGRVDCEISFGGPRDGVVADLLFRDFVVPITSPENVRRTSQIVAETRLEGFPLVHLDFYKDDPAGLSWPDWVLANGVKRTGPERGMRFRRMTAALDAVAADAGVTLCGLALIGDQLESGQVGLPFPVGTGRWSAHGFRARFRADIEGRRHVQRFRAWLLAESAATASALEASVGVSSD</sequence>
<keyword evidence="2" id="KW-0805">Transcription regulation</keyword>
<evidence type="ECO:0000256" key="1">
    <source>
        <dbReference type="ARBA" id="ARBA00009437"/>
    </source>
</evidence>
<evidence type="ECO:0000259" key="5">
    <source>
        <dbReference type="PROSITE" id="PS50931"/>
    </source>
</evidence>
<dbReference type="Pfam" id="PF03466">
    <property type="entry name" value="LysR_substrate"/>
    <property type="match status" value="1"/>
</dbReference>
<protein>
    <submittedName>
        <fullName evidence="6">LysR family transcriptional regulator</fullName>
    </submittedName>
</protein>
<evidence type="ECO:0000313" key="7">
    <source>
        <dbReference type="Proteomes" id="UP000249524"/>
    </source>
</evidence>